<feature type="region of interest" description="Disordered" evidence="1">
    <location>
        <begin position="91"/>
        <end position="119"/>
    </location>
</feature>
<keyword evidence="3" id="KW-1185">Reference proteome</keyword>
<sequence>MFSIKRTKCFFCGSMKSSQFKKYKNKFPLCTACYQNRTVKKKGRKKIFQKITKREKSIDLIKNEKNQKKNSSHTELAMEIEFEMYPKEKKTFSMRKKRNRKSQISLQTQFVNRPKSSYK</sequence>
<dbReference type="EMBL" id="JAPDFW010000075">
    <property type="protein sequence ID" value="KAJ5073405.1"/>
    <property type="molecule type" value="Genomic_DNA"/>
</dbReference>
<proteinExistence type="predicted"/>
<name>A0A9Q0LJ28_ANAIG</name>
<gene>
    <name evidence="2" type="ORF">M0811_08813</name>
</gene>
<feature type="compositionally biased region" description="Polar residues" evidence="1">
    <location>
        <begin position="102"/>
        <end position="119"/>
    </location>
</feature>
<protein>
    <submittedName>
        <fullName evidence="2">Uncharacterized protein</fullName>
    </submittedName>
</protein>
<accession>A0A9Q0LJ28</accession>
<evidence type="ECO:0000313" key="3">
    <source>
        <dbReference type="Proteomes" id="UP001149090"/>
    </source>
</evidence>
<evidence type="ECO:0000313" key="2">
    <source>
        <dbReference type="EMBL" id="KAJ5073405.1"/>
    </source>
</evidence>
<feature type="compositionally biased region" description="Basic residues" evidence="1">
    <location>
        <begin position="92"/>
        <end position="101"/>
    </location>
</feature>
<reference evidence="2" key="1">
    <citation type="submission" date="2022-10" db="EMBL/GenBank/DDBJ databases">
        <title>Novel sulphate-reducing endosymbionts in the free-living metamonad Anaeramoeba.</title>
        <authorList>
            <person name="Jerlstrom-Hultqvist J."/>
            <person name="Cepicka I."/>
            <person name="Gallot-Lavallee L."/>
            <person name="Salas-Leiva D."/>
            <person name="Curtis B.A."/>
            <person name="Zahonova K."/>
            <person name="Pipaliya S."/>
            <person name="Dacks J."/>
            <person name="Roger A.J."/>
        </authorList>
    </citation>
    <scope>NUCLEOTIDE SEQUENCE</scope>
    <source>
        <strain evidence="2">BMAN</strain>
    </source>
</reference>
<dbReference type="Proteomes" id="UP001149090">
    <property type="component" value="Unassembled WGS sequence"/>
</dbReference>
<comment type="caution">
    <text evidence="2">The sequence shown here is derived from an EMBL/GenBank/DDBJ whole genome shotgun (WGS) entry which is preliminary data.</text>
</comment>
<evidence type="ECO:0000256" key="1">
    <source>
        <dbReference type="SAM" id="MobiDB-lite"/>
    </source>
</evidence>
<dbReference type="AlphaFoldDB" id="A0A9Q0LJ28"/>
<organism evidence="2 3">
    <name type="scientific">Anaeramoeba ignava</name>
    <name type="common">Anaerobic marine amoeba</name>
    <dbReference type="NCBI Taxonomy" id="1746090"/>
    <lineage>
        <taxon>Eukaryota</taxon>
        <taxon>Metamonada</taxon>
        <taxon>Anaeramoebidae</taxon>
        <taxon>Anaeramoeba</taxon>
    </lineage>
</organism>